<reference evidence="1 2" key="1">
    <citation type="submission" date="2016-12" db="EMBL/GenBank/DDBJ databases">
        <title>Trade-off between light-utilization and light-protection in marine flavobacteria.</title>
        <authorList>
            <person name="Kumagai Y."/>
            <person name="Yoshizawa S."/>
            <person name="Kogure K."/>
            <person name="Iwasaki W."/>
        </authorList>
    </citation>
    <scope>NUCLEOTIDE SEQUENCE [LARGE SCALE GENOMIC DNA]</scope>
    <source>
        <strain evidence="1 2">NBRC 108759</strain>
    </source>
</reference>
<protein>
    <recommendedName>
        <fullName evidence="3">SIR2-like domain-containing protein</fullName>
    </recommendedName>
</protein>
<proteinExistence type="predicted"/>
<organism evidence="1 2">
    <name type="scientific">Polaribacter porphyrae</name>
    <dbReference type="NCBI Taxonomy" id="1137780"/>
    <lineage>
        <taxon>Bacteria</taxon>
        <taxon>Pseudomonadati</taxon>
        <taxon>Bacteroidota</taxon>
        <taxon>Flavobacteriia</taxon>
        <taxon>Flavobacteriales</taxon>
        <taxon>Flavobacteriaceae</taxon>
    </lineage>
</organism>
<evidence type="ECO:0000313" key="1">
    <source>
        <dbReference type="EMBL" id="PQJ78963.1"/>
    </source>
</evidence>
<evidence type="ECO:0008006" key="3">
    <source>
        <dbReference type="Google" id="ProtNLM"/>
    </source>
</evidence>
<name>A0A2S7WN00_9FLAO</name>
<sequence>MFIGTSFTDVNLIKLLRTSRTLTRNMHYALIFDNPKEELKIKKLFDNYLYNLGVKVIRLPMKNEVDYSSLVKYIKIINDFIKDEKHELRKYIS</sequence>
<keyword evidence="2" id="KW-1185">Reference proteome</keyword>
<evidence type="ECO:0000313" key="2">
    <source>
        <dbReference type="Proteomes" id="UP000238882"/>
    </source>
</evidence>
<dbReference type="AlphaFoldDB" id="A0A2S7WN00"/>
<dbReference type="Proteomes" id="UP000238882">
    <property type="component" value="Unassembled WGS sequence"/>
</dbReference>
<gene>
    <name evidence="1" type="ORF">BTO18_07115</name>
</gene>
<dbReference type="EMBL" id="MSCN01000001">
    <property type="protein sequence ID" value="PQJ78963.1"/>
    <property type="molecule type" value="Genomic_DNA"/>
</dbReference>
<accession>A0A2S7WN00</accession>
<comment type="caution">
    <text evidence="1">The sequence shown here is derived from an EMBL/GenBank/DDBJ whole genome shotgun (WGS) entry which is preliminary data.</text>
</comment>